<dbReference type="AlphaFoldDB" id="A0A1I1G610"/>
<evidence type="ECO:0000259" key="1">
    <source>
        <dbReference type="SMART" id="SM00867"/>
    </source>
</evidence>
<dbReference type="STRING" id="623281.SAMN05421747_103256"/>
<evidence type="ECO:0000313" key="3">
    <source>
        <dbReference type="Proteomes" id="UP000199577"/>
    </source>
</evidence>
<organism evidence="2 3">
    <name type="scientific">Parapedobacter composti</name>
    <dbReference type="NCBI Taxonomy" id="623281"/>
    <lineage>
        <taxon>Bacteria</taxon>
        <taxon>Pseudomonadati</taxon>
        <taxon>Bacteroidota</taxon>
        <taxon>Sphingobacteriia</taxon>
        <taxon>Sphingobacteriales</taxon>
        <taxon>Sphingobacteriaceae</taxon>
        <taxon>Parapedobacter</taxon>
    </lineage>
</organism>
<dbReference type="Proteomes" id="UP000199577">
    <property type="component" value="Unassembled WGS sequence"/>
</dbReference>
<gene>
    <name evidence="2" type="ORF">SAMN05421747_103256</name>
</gene>
<dbReference type="EMBL" id="FOLL01000003">
    <property type="protein sequence ID" value="SFC04733.1"/>
    <property type="molecule type" value="Genomic_DNA"/>
</dbReference>
<dbReference type="Pfam" id="PF04264">
    <property type="entry name" value="YceI"/>
    <property type="match status" value="1"/>
</dbReference>
<evidence type="ECO:0000313" key="2">
    <source>
        <dbReference type="EMBL" id="SFC04733.1"/>
    </source>
</evidence>
<dbReference type="InterPro" id="IPR036761">
    <property type="entry name" value="TTHA0802/YceI-like_sf"/>
</dbReference>
<dbReference type="RefSeq" id="WP_090972170.1">
    <property type="nucleotide sequence ID" value="NZ_FOLL01000003.1"/>
</dbReference>
<dbReference type="InterPro" id="IPR007372">
    <property type="entry name" value="Lipid/polyisoprenoid-bd_YceI"/>
</dbReference>
<proteinExistence type="predicted"/>
<reference evidence="2 3" key="1">
    <citation type="submission" date="2016-10" db="EMBL/GenBank/DDBJ databases">
        <authorList>
            <person name="de Groot N.N."/>
        </authorList>
    </citation>
    <scope>NUCLEOTIDE SEQUENCE [LARGE SCALE GENOMIC DNA]</scope>
    <source>
        <strain evidence="2 3">DSM 22900</strain>
    </source>
</reference>
<name>A0A1I1G610_9SPHI</name>
<dbReference type="Gene3D" id="2.40.128.110">
    <property type="entry name" value="Lipid/polyisoprenoid-binding, YceI-like"/>
    <property type="match status" value="1"/>
</dbReference>
<protein>
    <submittedName>
        <fullName evidence="2">Polyisoprenoid-binding protein YceI</fullName>
    </submittedName>
</protein>
<dbReference type="SMART" id="SM00867">
    <property type="entry name" value="YceI"/>
    <property type="match status" value="1"/>
</dbReference>
<feature type="domain" description="Lipid/polyisoprenoid-binding YceI-like" evidence="1">
    <location>
        <begin position="4"/>
        <end position="174"/>
    </location>
</feature>
<keyword evidence="3" id="KW-1185">Reference proteome</keyword>
<dbReference type="PANTHER" id="PTHR34406">
    <property type="entry name" value="PROTEIN YCEI"/>
    <property type="match status" value="1"/>
</dbReference>
<sequence length="177" mass="19348">MATTWKLDPTHSEVAFKVKHLVITTVTGYFRSFDGTVVTENESDFTTGKVNFTIDTGSIDTNQSQRDEHLKSADFFDAGKYPTITFVSTSVEEKGAQEFVLHGDLTIGETTKPIKLDVEFGGTVTDPYGNFKAGFEVTGKISRKEFGLTWSAVTEAGAVVVSDDVKIQASVQFVKQS</sequence>
<dbReference type="OrthoDB" id="9811006at2"/>
<accession>A0A1I1G610</accession>
<dbReference type="SUPFAM" id="SSF101874">
    <property type="entry name" value="YceI-like"/>
    <property type="match status" value="1"/>
</dbReference>
<dbReference type="PANTHER" id="PTHR34406:SF1">
    <property type="entry name" value="PROTEIN YCEI"/>
    <property type="match status" value="1"/>
</dbReference>